<feature type="transmembrane region" description="Helical" evidence="1">
    <location>
        <begin position="95"/>
        <end position="116"/>
    </location>
</feature>
<dbReference type="Proteomes" id="UP000051589">
    <property type="component" value="Unassembled WGS sequence"/>
</dbReference>
<sequence length="117" mass="13426">MNFWTSPGGQLAILAIGWVIIRLVKQVLRRHWPHNLLTWDLMTPLLIICSVILIGDGAGRILPWLMMGWMIIGVIVTLVQAIHNHELLYSTFIRTFWRLTDLYWTVGFVGCLIVSIS</sequence>
<accession>A0A0R2DSB5</accession>
<keyword evidence="3" id="KW-1185">Reference proteome</keyword>
<evidence type="ECO:0008006" key="4">
    <source>
        <dbReference type="Google" id="ProtNLM"/>
    </source>
</evidence>
<feature type="transmembrane region" description="Helical" evidence="1">
    <location>
        <begin position="6"/>
        <end position="24"/>
    </location>
</feature>
<evidence type="ECO:0000313" key="2">
    <source>
        <dbReference type="EMBL" id="KRN02868.1"/>
    </source>
</evidence>
<dbReference type="InterPro" id="IPR024515">
    <property type="entry name" value="DUF3397"/>
</dbReference>
<name>A0A0R2DSB5_9LACO</name>
<keyword evidence="1" id="KW-0812">Transmembrane</keyword>
<keyword evidence="1" id="KW-0472">Membrane</keyword>
<dbReference type="AlphaFoldDB" id="A0A0R2DSB5"/>
<keyword evidence="1" id="KW-1133">Transmembrane helix</keyword>
<reference evidence="2 3" key="1">
    <citation type="journal article" date="2015" name="Genome Announc.">
        <title>Expanding the biotechnology potential of lactobacilli through comparative genomics of 213 strains and associated genera.</title>
        <authorList>
            <person name="Sun Z."/>
            <person name="Harris H.M."/>
            <person name="McCann A."/>
            <person name="Guo C."/>
            <person name="Argimon S."/>
            <person name="Zhang W."/>
            <person name="Yang X."/>
            <person name="Jeffery I.B."/>
            <person name="Cooney J.C."/>
            <person name="Kagawa T.F."/>
            <person name="Liu W."/>
            <person name="Song Y."/>
            <person name="Salvetti E."/>
            <person name="Wrobel A."/>
            <person name="Rasinkangas P."/>
            <person name="Parkhill J."/>
            <person name="Rea M.C."/>
            <person name="O'Sullivan O."/>
            <person name="Ritari J."/>
            <person name="Douillard F.P."/>
            <person name="Paul Ross R."/>
            <person name="Yang R."/>
            <person name="Briner A.E."/>
            <person name="Felis G.E."/>
            <person name="de Vos W.M."/>
            <person name="Barrangou R."/>
            <person name="Klaenhammer T.R."/>
            <person name="Caufield P.W."/>
            <person name="Cui Y."/>
            <person name="Zhang H."/>
            <person name="O'Toole P.W."/>
        </authorList>
    </citation>
    <scope>NUCLEOTIDE SEQUENCE [LARGE SCALE GENOMIC DNA]</scope>
    <source>
        <strain evidence="2 3">DSM 21775</strain>
    </source>
</reference>
<protein>
    <recommendedName>
        <fullName evidence="4">DUF3397 domain-containing protein</fullName>
    </recommendedName>
</protein>
<dbReference type="STRING" id="1423803.FD13_GL001588"/>
<dbReference type="RefSeq" id="WP_061775866.1">
    <property type="nucleotide sequence ID" value="NZ_AYZH01000004.1"/>
</dbReference>
<comment type="caution">
    <text evidence="2">The sequence shown here is derived from an EMBL/GenBank/DDBJ whole genome shotgun (WGS) entry which is preliminary data.</text>
</comment>
<feature type="transmembrane region" description="Helical" evidence="1">
    <location>
        <begin position="61"/>
        <end position="83"/>
    </location>
</feature>
<gene>
    <name evidence="2" type="ORF">FD13_GL001588</name>
</gene>
<dbReference type="Pfam" id="PF11877">
    <property type="entry name" value="DUF3397"/>
    <property type="match status" value="1"/>
</dbReference>
<feature type="transmembrane region" description="Helical" evidence="1">
    <location>
        <begin position="36"/>
        <end position="55"/>
    </location>
</feature>
<evidence type="ECO:0000313" key="3">
    <source>
        <dbReference type="Proteomes" id="UP000051589"/>
    </source>
</evidence>
<dbReference type="EMBL" id="AYZH01000004">
    <property type="protein sequence ID" value="KRN02868.1"/>
    <property type="molecule type" value="Genomic_DNA"/>
</dbReference>
<proteinExistence type="predicted"/>
<dbReference type="PATRIC" id="fig|1423803.3.peg.1634"/>
<organism evidence="2 3">
    <name type="scientific">Levilactobacillus senmaizukei DSM 21775 = NBRC 103853</name>
    <dbReference type="NCBI Taxonomy" id="1423803"/>
    <lineage>
        <taxon>Bacteria</taxon>
        <taxon>Bacillati</taxon>
        <taxon>Bacillota</taxon>
        <taxon>Bacilli</taxon>
        <taxon>Lactobacillales</taxon>
        <taxon>Lactobacillaceae</taxon>
        <taxon>Levilactobacillus</taxon>
    </lineage>
</organism>
<dbReference type="OrthoDB" id="2299708at2"/>
<evidence type="ECO:0000256" key="1">
    <source>
        <dbReference type="SAM" id="Phobius"/>
    </source>
</evidence>